<reference evidence="3" key="1">
    <citation type="submission" date="2021-01" db="EMBL/GenBank/DDBJ databases">
        <title>Caligus Genome Assembly.</title>
        <authorList>
            <person name="Gallardo-Escarate C."/>
        </authorList>
    </citation>
    <scope>NUCLEOTIDE SEQUENCE [LARGE SCALE GENOMIC DNA]</scope>
</reference>
<evidence type="ECO:0000256" key="1">
    <source>
        <dbReference type="SAM" id="MobiDB-lite"/>
    </source>
</evidence>
<dbReference type="AlphaFoldDB" id="A0A7T8QTE3"/>
<proteinExistence type="predicted"/>
<feature type="non-terminal residue" evidence="2">
    <location>
        <position position="64"/>
    </location>
</feature>
<feature type="region of interest" description="Disordered" evidence="1">
    <location>
        <begin position="1"/>
        <end position="20"/>
    </location>
</feature>
<feature type="non-terminal residue" evidence="2">
    <location>
        <position position="1"/>
    </location>
</feature>
<sequence>STGILPRTSSLHPPHSRPAGKSLQDCFKLAGLGVFLYADDTSVTVEATTWDDVKAATRALEEDM</sequence>
<organism evidence="2 3">
    <name type="scientific">Caligus rogercresseyi</name>
    <name type="common">Sea louse</name>
    <dbReference type="NCBI Taxonomy" id="217165"/>
    <lineage>
        <taxon>Eukaryota</taxon>
        <taxon>Metazoa</taxon>
        <taxon>Ecdysozoa</taxon>
        <taxon>Arthropoda</taxon>
        <taxon>Crustacea</taxon>
        <taxon>Multicrustacea</taxon>
        <taxon>Hexanauplia</taxon>
        <taxon>Copepoda</taxon>
        <taxon>Siphonostomatoida</taxon>
        <taxon>Caligidae</taxon>
        <taxon>Caligus</taxon>
    </lineage>
</organism>
<dbReference type="Proteomes" id="UP000595437">
    <property type="component" value="Chromosome 4"/>
</dbReference>
<evidence type="ECO:0000313" key="2">
    <source>
        <dbReference type="EMBL" id="QQP54411.1"/>
    </source>
</evidence>
<dbReference type="OrthoDB" id="6381911at2759"/>
<dbReference type="EMBL" id="CP045893">
    <property type="protein sequence ID" value="QQP54411.1"/>
    <property type="molecule type" value="Genomic_DNA"/>
</dbReference>
<keyword evidence="3" id="KW-1185">Reference proteome</keyword>
<name>A0A7T8QTE3_CALRO</name>
<accession>A0A7T8QTE3</accession>
<gene>
    <name evidence="2" type="ORF">FKW44_007239</name>
</gene>
<feature type="compositionally biased region" description="Polar residues" evidence="1">
    <location>
        <begin position="1"/>
        <end position="11"/>
    </location>
</feature>
<protein>
    <submittedName>
        <fullName evidence="2">Uncharacterized protein</fullName>
    </submittedName>
</protein>
<evidence type="ECO:0000313" key="3">
    <source>
        <dbReference type="Proteomes" id="UP000595437"/>
    </source>
</evidence>